<evidence type="ECO:0000313" key="3">
    <source>
        <dbReference type="Proteomes" id="UP001501447"/>
    </source>
</evidence>
<reference evidence="2 3" key="1">
    <citation type="journal article" date="2019" name="Int. J. Syst. Evol. Microbiol.">
        <title>The Global Catalogue of Microorganisms (GCM) 10K type strain sequencing project: providing services to taxonomists for standard genome sequencing and annotation.</title>
        <authorList>
            <consortium name="The Broad Institute Genomics Platform"/>
            <consortium name="The Broad Institute Genome Sequencing Center for Infectious Disease"/>
            <person name="Wu L."/>
            <person name="Ma J."/>
        </authorList>
    </citation>
    <scope>NUCLEOTIDE SEQUENCE [LARGE SCALE GENOMIC DNA]</scope>
    <source>
        <strain evidence="2 3">JCM 16373</strain>
    </source>
</reference>
<proteinExistence type="predicted"/>
<keyword evidence="3" id="KW-1185">Reference proteome</keyword>
<comment type="caution">
    <text evidence="2">The sequence shown here is derived from an EMBL/GenBank/DDBJ whole genome shotgun (WGS) entry which is preliminary data.</text>
</comment>
<feature type="compositionally biased region" description="Low complexity" evidence="1">
    <location>
        <begin position="63"/>
        <end position="77"/>
    </location>
</feature>
<dbReference type="Proteomes" id="UP001501447">
    <property type="component" value="Unassembled WGS sequence"/>
</dbReference>
<organism evidence="2 3">
    <name type="scientific">Streptomyces axinellae</name>
    <dbReference type="NCBI Taxonomy" id="552788"/>
    <lineage>
        <taxon>Bacteria</taxon>
        <taxon>Bacillati</taxon>
        <taxon>Actinomycetota</taxon>
        <taxon>Actinomycetes</taxon>
        <taxon>Kitasatosporales</taxon>
        <taxon>Streptomycetaceae</taxon>
        <taxon>Streptomyces</taxon>
    </lineage>
</organism>
<gene>
    <name evidence="2" type="ORF">GCM10009863_24300</name>
</gene>
<evidence type="ECO:0000313" key="2">
    <source>
        <dbReference type="EMBL" id="GAA2609912.1"/>
    </source>
</evidence>
<sequence length="88" mass="9185">MALLTGYAYERAGVFASMAVHFAADTTMTLLGVEAPLAQAATIVVQTLLALVLLATHRPAHRPVAPATARAAASSTPQPVPPRRHSSR</sequence>
<evidence type="ECO:0000256" key="1">
    <source>
        <dbReference type="SAM" id="MobiDB-lite"/>
    </source>
</evidence>
<accession>A0ABN3PZJ1</accession>
<evidence type="ECO:0008006" key="4">
    <source>
        <dbReference type="Google" id="ProtNLM"/>
    </source>
</evidence>
<dbReference type="EMBL" id="BAAARJ010000007">
    <property type="protein sequence ID" value="GAA2609912.1"/>
    <property type="molecule type" value="Genomic_DNA"/>
</dbReference>
<name>A0ABN3PZJ1_9ACTN</name>
<feature type="region of interest" description="Disordered" evidence="1">
    <location>
        <begin position="63"/>
        <end position="88"/>
    </location>
</feature>
<protein>
    <recommendedName>
        <fullName evidence="4">CPBP family intramembrane metalloprotease</fullName>
    </recommendedName>
</protein>